<reference evidence="1" key="1">
    <citation type="submission" date="2018-05" db="EMBL/GenBank/DDBJ databases">
        <authorList>
            <person name="Lanie J.A."/>
            <person name="Ng W.-L."/>
            <person name="Kazmierczak K.M."/>
            <person name="Andrzejewski T.M."/>
            <person name="Davidsen T.M."/>
            <person name="Wayne K.J."/>
            <person name="Tettelin H."/>
            <person name="Glass J.I."/>
            <person name="Rusch D."/>
            <person name="Podicherti R."/>
            <person name="Tsui H.-C.T."/>
            <person name="Winkler M.E."/>
        </authorList>
    </citation>
    <scope>NUCLEOTIDE SEQUENCE</scope>
</reference>
<name>A0A381Z9S4_9ZZZZ</name>
<protein>
    <recommendedName>
        <fullName evidence="2">HTH HARE-type domain-containing protein</fullName>
    </recommendedName>
</protein>
<evidence type="ECO:0000313" key="1">
    <source>
        <dbReference type="EMBL" id="SVA85721.1"/>
    </source>
</evidence>
<accession>A0A381Z9S4</accession>
<evidence type="ECO:0008006" key="2">
    <source>
        <dbReference type="Google" id="ProtNLM"/>
    </source>
</evidence>
<proteinExistence type="predicted"/>
<feature type="non-terminal residue" evidence="1">
    <location>
        <position position="47"/>
    </location>
</feature>
<sequence length="47" mass="5588">MNKENINIAIKTLKLLKKKSWGEIRLEEIIRNSKKHKKSIKTKNDLL</sequence>
<dbReference type="AlphaFoldDB" id="A0A381Z9S4"/>
<gene>
    <name evidence="1" type="ORF">METZ01_LOCUS138575</name>
</gene>
<organism evidence="1">
    <name type="scientific">marine metagenome</name>
    <dbReference type="NCBI Taxonomy" id="408172"/>
    <lineage>
        <taxon>unclassified sequences</taxon>
        <taxon>metagenomes</taxon>
        <taxon>ecological metagenomes</taxon>
    </lineage>
</organism>
<dbReference type="EMBL" id="UINC01020409">
    <property type="protein sequence ID" value="SVA85721.1"/>
    <property type="molecule type" value="Genomic_DNA"/>
</dbReference>